<evidence type="ECO:0000256" key="2">
    <source>
        <dbReference type="SAM" id="MobiDB-lite"/>
    </source>
</evidence>
<feature type="domain" description="Big-1" evidence="3">
    <location>
        <begin position="781"/>
        <end position="873"/>
    </location>
</feature>
<feature type="compositionally biased region" description="Low complexity" evidence="2">
    <location>
        <begin position="1382"/>
        <end position="1397"/>
    </location>
</feature>
<organism evidence="5 6">
    <name type="scientific">Paenibacillus riograndensis</name>
    <dbReference type="NCBI Taxonomy" id="483937"/>
    <lineage>
        <taxon>Bacteria</taxon>
        <taxon>Bacillati</taxon>
        <taxon>Bacillota</taxon>
        <taxon>Bacilli</taxon>
        <taxon>Bacillales</taxon>
        <taxon>Paenibacillaceae</taxon>
        <taxon>Paenibacillus</taxon>
        <taxon>Paenibacillus sonchi group</taxon>
    </lineage>
</organism>
<feature type="domain" description="Big-1" evidence="3">
    <location>
        <begin position="481"/>
        <end position="573"/>
    </location>
</feature>
<evidence type="ECO:0000259" key="4">
    <source>
        <dbReference type="PROSITE" id="PS51272"/>
    </source>
</evidence>
<dbReference type="SMART" id="SM00634">
    <property type="entry name" value="BID_1"/>
    <property type="match status" value="10"/>
</dbReference>
<feature type="domain" description="Big-1" evidence="3">
    <location>
        <begin position="381"/>
        <end position="473"/>
    </location>
</feature>
<dbReference type="Pfam" id="PF00395">
    <property type="entry name" value="SLH"/>
    <property type="match status" value="3"/>
</dbReference>
<dbReference type="InterPro" id="IPR008964">
    <property type="entry name" value="Invasin/intimin_cell_adhesion"/>
</dbReference>
<feature type="domain" description="SLH" evidence="4">
    <location>
        <begin position="1752"/>
        <end position="1812"/>
    </location>
</feature>
<evidence type="ECO:0000256" key="1">
    <source>
        <dbReference type="ARBA" id="ARBA00010116"/>
    </source>
</evidence>
<dbReference type="EMBL" id="LIRB01000102">
    <property type="protein sequence ID" value="KWX80287.1"/>
    <property type="molecule type" value="Genomic_DNA"/>
</dbReference>
<dbReference type="RefSeq" id="WP_060859377.1">
    <property type="nucleotide sequence ID" value="NZ_LIRB01000102.1"/>
</dbReference>
<evidence type="ECO:0000259" key="3">
    <source>
        <dbReference type="PROSITE" id="PS51127"/>
    </source>
</evidence>
<dbReference type="InterPro" id="IPR025883">
    <property type="entry name" value="Cadherin-like_domain"/>
</dbReference>
<dbReference type="Pfam" id="PF12733">
    <property type="entry name" value="Cadherin-like"/>
    <property type="match status" value="1"/>
</dbReference>
<feature type="region of interest" description="Disordered" evidence="2">
    <location>
        <begin position="1381"/>
        <end position="1405"/>
    </location>
</feature>
<dbReference type="InterPro" id="IPR013783">
    <property type="entry name" value="Ig-like_fold"/>
</dbReference>
<name>A0A132U9F5_9BACL</name>
<comment type="similarity">
    <text evidence="1">Belongs to the intimin/invasin family.</text>
</comment>
<gene>
    <name evidence="5" type="ORF">AMQ84_04000</name>
</gene>
<dbReference type="InterPro" id="IPR003344">
    <property type="entry name" value="Big_1_dom"/>
</dbReference>
<dbReference type="PROSITE" id="PS51127">
    <property type="entry name" value="BIG1"/>
    <property type="match status" value="10"/>
</dbReference>
<dbReference type="Proteomes" id="UP000070475">
    <property type="component" value="Unassembled WGS sequence"/>
</dbReference>
<dbReference type="PANTHER" id="PTHR16165:SF5">
    <property type="entry name" value="NXPE FAMILY MEMBER 3"/>
    <property type="match status" value="1"/>
</dbReference>
<feature type="domain" description="SLH" evidence="4">
    <location>
        <begin position="1686"/>
        <end position="1745"/>
    </location>
</feature>
<evidence type="ECO:0000313" key="6">
    <source>
        <dbReference type="Proteomes" id="UP000070475"/>
    </source>
</evidence>
<dbReference type="InterPro" id="IPR015217">
    <property type="entry name" value="Invasin_dom_3"/>
</dbReference>
<comment type="caution">
    <text evidence="5">The sequence shown here is derived from an EMBL/GenBank/DDBJ whole genome shotgun (WGS) entry which is preliminary data.</text>
</comment>
<dbReference type="InterPro" id="IPR001119">
    <property type="entry name" value="SLH_dom"/>
</dbReference>
<feature type="domain" description="Big-1" evidence="3">
    <location>
        <begin position="881"/>
        <end position="973"/>
    </location>
</feature>
<feature type="domain" description="Big-1" evidence="3">
    <location>
        <begin position="181"/>
        <end position="273"/>
    </location>
</feature>
<feature type="domain" description="Big-1" evidence="3">
    <location>
        <begin position="281"/>
        <end position="373"/>
    </location>
</feature>
<dbReference type="Pfam" id="PF02369">
    <property type="entry name" value="Big_1"/>
    <property type="match status" value="1"/>
</dbReference>
<accession>A0A132U9F5</accession>
<keyword evidence="6" id="KW-1185">Reference proteome</keyword>
<feature type="domain" description="Big-1" evidence="3">
    <location>
        <begin position="581"/>
        <end position="673"/>
    </location>
</feature>
<dbReference type="Gene3D" id="2.60.40.10">
    <property type="entry name" value="Immunoglobulins"/>
    <property type="match status" value="10"/>
</dbReference>
<sequence length="1812" mass="183883">MKGIQRYKRWLALTLIFMVLLGPASEGYVSAADPMLLDQKQENATGNIWVNSDYGRYQTFTPAITGNLSRIDLNIMDTYGSPGALKLKIYKESGLSTLLAEAQLASYSPGWVSVDFSGASPYLQKDTMYRIVASTEFGGSSGFGWYGSSGSPYPRGYSAAANYDFSFRTYMIADYSTSPALSEISSAESSLVADGTSQTAVTVKLKDAQGNALTAGGATVGITSTSGTVSPVTDNHNGSYTATLTAPTTAGTATVSATVGGAALTETATVQFVAGTPSIANSTVESEDASLTADGTSQTTVTVKLKDAQGNALTAGGATVGITSTSGTVGPVTDNHNGTYTATLTAPTTAGTATVSATVGGAALTETATVQFVAGSPSIVNSTVESEDASLTADGTSQTTVTVKLKDAQGNALKAGGATVGITSTSGTVSPVTDNHNGTYTATLTAPTTAGTATVSATVGGAALTETATVQFVAGTPSIANSTIEVDTSSLTADGTSQTTVTVKLKDAQGNALTAGGATVGITSTSGTVGPVTDNHNGSYTATLTAPTTAGAATVSATVGGAALTETATVQFVAGTPSIANSTIEVGTNSLTADGTSQTAVTVKLKDAQGNALTAGGATVGITSTSGTVGLVTDNHNGTYTATLTAPTTAGTATVSATVGGAALTETATVQFVAGTPSIVNSTVESGDASLTADGTSQTTVTVKLRDAQGNALTTGGAAVGITSTSGTVGPVMDNHNGTYTATLTAPATAGAATVSATVGGAALTATATVQFVAGTPSIANSTIEVGTNSLTADGTSQTTVTVKLKDAQGNALTAGGATVGITSTSGTVSPVTDNHNGTYTATLTAPATAGTATVSATVGGAALTETATVQFVAGTPSIANSTIEVGTNSLTADGTSQTAVTVKLKDAQGNALTAGGATVGITSTSGTVGPVTDNHNGTYTATLTAPTTAGTATVSATVGGVALTETTTVQFVAGALSTETGIITVSNFSLIADGTSQTTVTVKLKDAQGNALTAGGAVVLITSTLGTVSTVTDNHNGTYTATLTAPTTVGTAKISATADGSALASTVTVQLLPGEVSSFHSTVTASDLVVRADGKSQALIYVKLKDEYGHPLAGKRVQLQAQAGSSVIKEVYGSSVAKEVYGLTNAEGLAAFTVSNVVAEKVTYSAKEESGLLMDQTVDITFTYDQPPVIKLQVDSTAPTFSSVRVAVYASVYGEYNSISSIKWAAGSRSISYFDTQGTPIKDHFTVQENGIYSVYAADTAGNANVSLIEIQNIVPLSSNSNLMGWQLIGLGGTVKFVFDAGKLSNTLEVSNSVYGLKMLLTPANVYAAVSVNDLQVDSNVPTREYVLATGQNKFEIRVKAQDGSIKTYTLNVIRSAASKVPDSGSVPDSPSVAPGLSSQPSPGNAPVVWINDKKVTGLATRNVNADGTKAIDVLLNMDNLYQVLDSLSNTAEANLSISVEEEADQLALRLTGSTIPILAGKAAVITIKTQFGQYRLPLAEMINRETTWSNDVEARIIIERGKRETGLQVAANINGFQLATDPVHFNVLVTGNGKKKEVTGFNHYVERVIYLPENAGAASTAILWDQNSGVRPVPTEFTIVDGHRAAVIRSLTNSTYVVVSKTSPLTDVQGHWAEAEISRMSNRMIVQGTEGGRFAPESAVTRAELAAMLARALGLPEGDNSAGFRDVNGLSWYSGAVAAVKASGIMNGFEDGAFRPDQKVSRQEAIVTIMRALRVADAAPASNVGIQVDLSLYTDSSRIGGWANEALRTAIYEGLMKGYGNELRPQQALTRAETTVLLHRMLLQAGLING</sequence>
<reference evidence="5 6" key="1">
    <citation type="submission" date="2015-08" db="EMBL/GenBank/DDBJ databases">
        <title>Genomes of Paenibacillus riograndensis.</title>
        <authorList>
            <person name="Sant'Anna F.H."/>
            <person name="Souza R."/>
            <person name="Ambrosini A."/>
            <person name="Bach E."/>
            <person name="Fernandes G."/>
            <person name="Balsanelli E."/>
            <person name="Baura V.A."/>
            <person name="Pedrosa F.O."/>
            <person name="Souza E.M."/>
            <person name="Passaglia L."/>
        </authorList>
    </citation>
    <scope>NUCLEOTIDE SEQUENCE [LARGE SCALE GENOMIC DNA]</scope>
    <source>
        <strain evidence="5 6">CAS34</strain>
    </source>
</reference>
<dbReference type="PATRIC" id="fig|483937.3.peg.4992"/>
<feature type="domain" description="SLH" evidence="4">
    <location>
        <begin position="1622"/>
        <end position="1685"/>
    </location>
</feature>
<dbReference type="PROSITE" id="PS51272">
    <property type="entry name" value="SLH"/>
    <property type="match status" value="3"/>
</dbReference>
<dbReference type="PANTHER" id="PTHR16165">
    <property type="entry name" value="NXPE FAMILY MEMBER"/>
    <property type="match status" value="1"/>
</dbReference>
<dbReference type="Pfam" id="PF09134">
    <property type="entry name" value="Invasin_D3"/>
    <property type="match status" value="9"/>
</dbReference>
<dbReference type="OrthoDB" id="2487346at2"/>
<feature type="domain" description="Big-1" evidence="3">
    <location>
        <begin position="981"/>
        <end position="1073"/>
    </location>
</feature>
<proteinExistence type="inferred from homology"/>
<evidence type="ECO:0008006" key="7">
    <source>
        <dbReference type="Google" id="ProtNLM"/>
    </source>
</evidence>
<dbReference type="SUPFAM" id="SSF49373">
    <property type="entry name" value="Invasin/intimin cell-adhesion fragments"/>
    <property type="match status" value="10"/>
</dbReference>
<feature type="domain" description="Big-1" evidence="3">
    <location>
        <begin position="681"/>
        <end position="773"/>
    </location>
</feature>
<protein>
    <recommendedName>
        <fullName evidence="7">Attaching and effacing protein</fullName>
    </recommendedName>
</protein>
<feature type="domain" description="Big-1" evidence="3">
    <location>
        <begin position="1081"/>
        <end position="1184"/>
    </location>
</feature>
<evidence type="ECO:0000313" key="5">
    <source>
        <dbReference type="EMBL" id="KWX80287.1"/>
    </source>
</evidence>